<organism evidence="2 3">
    <name type="scientific">Burkholderia singularis</name>
    <dbReference type="NCBI Taxonomy" id="1503053"/>
    <lineage>
        <taxon>Bacteria</taxon>
        <taxon>Pseudomonadati</taxon>
        <taxon>Pseudomonadota</taxon>
        <taxon>Betaproteobacteria</taxon>
        <taxon>Burkholderiales</taxon>
        <taxon>Burkholderiaceae</taxon>
        <taxon>Burkholderia</taxon>
        <taxon>pseudomallei group</taxon>
    </lineage>
</organism>
<gene>
    <name evidence="2" type="ORF">BSIN_0947</name>
</gene>
<evidence type="ECO:0000313" key="3">
    <source>
        <dbReference type="Proteomes" id="UP000198460"/>
    </source>
</evidence>
<dbReference type="AlphaFoldDB" id="A0A238HBG2"/>
<evidence type="ECO:0000256" key="1">
    <source>
        <dbReference type="SAM" id="MobiDB-lite"/>
    </source>
</evidence>
<feature type="compositionally biased region" description="Low complexity" evidence="1">
    <location>
        <begin position="139"/>
        <end position="157"/>
    </location>
</feature>
<accession>A0A238HBG2</accession>
<name>A0A238HBG2_9BURK</name>
<protein>
    <submittedName>
        <fullName evidence="2">Uncharacterized protein</fullName>
    </submittedName>
</protein>
<feature type="region of interest" description="Disordered" evidence="1">
    <location>
        <begin position="114"/>
        <end position="166"/>
    </location>
</feature>
<proteinExistence type="predicted"/>
<feature type="compositionally biased region" description="Basic and acidic residues" evidence="1">
    <location>
        <begin position="37"/>
        <end position="58"/>
    </location>
</feature>
<dbReference type="EMBL" id="FXAN01000094">
    <property type="protein sequence ID" value="SMG02327.1"/>
    <property type="molecule type" value="Genomic_DNA"/>
</dbReference>
<reference evidence="2 3" key="1">
    <citation type="submission" date="2017-04" db="EMBL/GenBank/DDBJ databases">
        <authorList>
            <person name="Afonso C.L."/>
            <person name="Miller P.J."/>
            <person name="Scott M.A."/>
            <person name="Spackman E."/>
            <person name="Goraichik I."/>
            <person name="Dimitrov K.M."/>
            <person name="Suarez D.L."/>
            <person name="Swayne D.E."/>
        </authorList>
    </citation>
    <scope>NUCLEOTIDE SEQUENCE [LARGE SCALE GENOMIC DNA]</scope>
    <source>
        <strain evidence="2">LMG 28154</strain>
    </source>
</reference>
<evidence type="ECO:0000313" key="2">
    <source>
        <dbReference type="EMBL" id="SMG02327.1"/>
    </source>
</evidence>
<dbReference type="Proteomes" id="UP000198460">
    <property type="component" value="Unassembled WGS sequence"/>
</dbReference>
<dbReference type="RefSeq" id="WP_256583905.1">
    <property type="nucleotide sequence ID" value="NZ_FXAN01000094.1"/>
</dbReference>
<feature type="region of interest" description="Disordered" evidence="1">
    <location>
        <begin position="1"/>
        <end position="90"/>
    </location>
</feature>
<sequence>MEQNFAILLHRPDPPMPDVDPDPELPDPDNPPPDLPEPYRHPEGDPPEHPPPEHEPPERQPPVRAYSRQRRPRQMASEGDALADASGGTRGWRASFDARAAAVVLTAVLGAACAQPGRGCGPLPRAADWPGREGGEGGASAPVAPRAAAPPSGALSPTDAPLLPVSGAMTRTHGALCVARQA</sequence>